<evidence type="ECO:0000256" key="2">
    <source>
        <dbReference type="SAM" id="SignalP"/>
    </source>
</evidence>
<dbReference type="OrthoDB" id="1932652at2759"/>
<organism evidence="3 4">
    <name type="scientific">Mikania micrantha</name>
    <name type="common">bitter vine</name>
    <dbReference type="NCBI Taxonomy" id="192012"/>
    <lineage>
        <taxon>Eukaryota</taxon>
        <taxon>Viridiplantae</taxon>
        <taxon>Streptophyta</taxon>
        <taxon>Embryophyta</taxon>
        <taxon>Tracheophyta</taxon>
        <taxon>Spermatophyta</taxon>
        <taxon>Magnoliopsida</taxon>
        <taxon>eudicotyledons</taxon>
        <taxon>Gunneridae</taxon>
        <taxon>Pentapetalae</taxon>
        <taxon>asterids</taxon>
        <taxon>campanulids</taxon>
        <taxon>Asterales</taxon>
        <taxon>Asteraceae</taxon>
        <taxon>Asteroideae</taxon>
        <taxon>Heliantheae alliance</taxon>
        <taxon>Eupatorieae</taxon>
        <taxon>Mikania</taxon>
    </lineage>
</organism>
<protein>
    <submittedName>
        <fullName evidence="3">Uncharacterized protein</fullName>
    </submittedName>
</protein>
<dbReference type="EMBL" id="SZYD01000013">
    <property type="protein sequence ID" value="KAD4386036.1"/>
    <property type="molecule type" value="Genomic_DNA"/>
</dbReference>
<dbReference type="AlphaFoldDB" id="A0A5N6N8D9"/>
<keyword evidence="2" id="KW-0732">Signal</keyword>
<feature type="signal peptide" evidence="2">
    <location>
        <begin position="1"/>
        <end position="24"/>
    </location>
</feature>
<keyword evidence="1" id="KW-0472">Membrane</keyword>
<comment type="caution">
    <text evidence="3">The sequence shown here is derived from an EMBL/GenBank/DDBJ whole genome shotgun (WGS) entry which is preliminary data.</text>
</comment>
<keyword evidence="1" id="KW-0812">Transmembrane</keyword>
<dbReference type="PANTHER" id="PTHR37196">
    <property type="entry name" value="TRANSMEMBRANE PROTEIN"/>
    <property type="match status" value="1"/>
</dbReference>
<keyword evidence="1" id="KW-1133">Transmembrane helix</keyword>
<accession>A0A5N6N8D9</accession>
<sequence length="170" mass="18573">MASSSKLFLLLVVFGVLVCTSSTARKLTSLEPSFADEKTLDGGGLSGSGQNPNSEEKVGLIYVKLCNGKAQDRGLDLVKEDILQKGILNYIHFDFSIKYFPNHVKTKPMALTSSHMVVLAVSPPATTGDMSVLIPTSVAFIFLYWIANFVIPEIIMKDLQSEDANEEDQN</sequence>
<feature type="transmembrane region" description="Helical" evidence="1">
    <location>
        <begin position="132"/>
        <end position="151"/>
    </location>
</feature>
<proteinExistence type="predicted"/>
<name>A0A5N6N8D9_9ASTR</name>
<evidence type="ECO:0000313" key="3">
    <source>
        <dbReference type="EMBL" id="KAD4386036.1"/>
    </source>
</evidence>
<dbReference type="Proteomes" id="UP000326396">
    <property type="component" value="Linkage Group LG3"/>
</dbReference>
<evidence type="ECO:0000256" key="1">
    <source>
        <dbReference type="SAM" id="Phobius"/>
    </source>
</evidence>
<dbReference type="PANTHER" id="PTHR37196:SF2">
    <property type="entry name" value="TRANSMEMBRANE PROTEIN"/>
    <property type="match status" value="1"/>
</dbReference>
<feature type="chain" id="PRO_5024385148" evidence="2">
    <location>
        <begin position="25"/>
        <end position="170"/>
    </location>
</feature>
<evidence type="ECO:0000313" key="4">
    <source>
        <dbReference type="Proteomes" id="UP000326396"/>
    </source>
</evidence>
<reference evidence="3 4" key="1">
    <citation type="submission" date="2019-05" db="EMBL/GenBank/DDBJ databases">
        <title>Mikania micrantha, genome provides insights into the molecular mechanism of rapid growth.</title>
        <authorList>
            <person name="Liu B."/>
        </authorList>
    </citation>
    <scope>NUCLEOTIDE SEQUENCE [LARGE SCALE GENOMIC DNA]</scope>
    <source>
        <strain evidence="3">NLD-2019</strain>
        <tissue evidence="3">Leaf</tissue>
    </source>
</reference>
<gene>
    <name evidence="3" type="ORF">E3N88_26205</name>
</gene>
<keyword evidence="4" id="KW-1185">Reference proteome</keyword>